<geneLocation type="plasmid" evidence="2 3">
    <name>pSfHH103e</name>
</geneLocation>
<dbReference type="Pfam" id="PF01037">
    <property type="entry name" value="AsnC_trans_reg"/>
    <property type="match status" value="1"/>
</dbReference>
<dbReference type="EMBL" id="HE616899">
    <property type="protein sequence ID" value="CCF01047.1"/>
    <property type="molecule type" value="Genomic_DNA"/>
</dbReference>
<gene>
    <name evidence="2" type="ordered locus">SFHH103_06589</name>
</gene>
<dbReference type="KEGG" id="sfh:SFHH103_06589"/>
<evidence type="ECO:0000313" key="3">
    <source>
        <dbReference type="Proteomes" id="UP000007735"/>
    </source>
</evidence>
<dbReference type="HOGENOM" id="CLU_2331713_0_0_5"/>
<dbReference type="InterPro" id="IPR011008">
    <property type="entry name" value="Dimeric_a/b-barrel"/>
</dbReference>
<dbReference type="AlphaFoldDB" id="G9AJ15"/>
<sequence length="98" mass="11153">MLKRRRRPVSTISTRSIAALSFLTSIRTVSAKSDNSYKAAHLGCVHFVLIVTAQSMEDYEVFTRKFFYENPDIKGFKTMVIMDRVKVGFALPIDLTAF</sequence>
<keyword evidence="2" id="KW-0614">Plasmid</keyword>
<accession>G9AJ15</accession>
<proteinExistence type="predicted"/>
<dbReference type="Proteomes" id="UP000007735">
    <property type="component" value="Plasmid pSfHH103e"/>
</dbReference>
<reference evidence="2 3" key="1">
    <citation type="journal article" date="2012" name="J. Bacteriol.">
        <title>Genome sequence of the soybean symbiont Sinorhizobium fredii HH103.</title>
        <authorList>
            <person name="Weidner S."/>
            <person name="Becker A."/>
            <person name="Bonilla I."/>
            <person name="Jaenicke S."/>
            <person name="Lloret J."/>
            <person name="Margaret I."/>
            <person name="Puhler A."/>
            <person name="Ruiz-Sainz J.E."/>
            <person name="Schneiker-Bekel S."/>
            <person name="Szczepanowski R."/>
            <person name="Vinardell J.M."/>
            <person name="Zehner S."/>
            <person name="Gottfert M."/>
        </authorList>
    </citation>
    <scope>NUCLEOTIDE SEQUENCE [LARGE SCALE GENOMIC DNA]</scope>
    <source>
        <strain evidence="2 3">HH103</strain>
        <plasmid evidence="3">pSfHH103e</plasmid>
    </source>
</reference>
<feature type="domain" description="Transcription regulator AsnC/Lrp ligand binding" evidence="1">
    <location>
        <begin position="45"/>
        <end position="83"/>
    </location>
</feature>
<dbReference type="InterPro" id="IPR019887">
    <property type="entry name" value="Tscrpt_reg_AsnC/Lrp_C"/>
</dbReference>
<protein>
    <recommendedName>
        <fullName evidence="1">Transcription regulator AsnC/Lrp ligand binding domain-containing protein</fullName>
    </recommendedName>
</protein>
<dbReference type="PATRIC" id="fig|380.5.peg.6132"/>
<organism evidence="2 3">
    <name type="scientific">Sinorhizobium fredii (strain HH103)</name>
    <dbReference type="NCBI Taxonomy" id="1117943"/>
    <lineage>
        <taxon>Bacteria</taxon>
        <taxon>Pseudomonadati</taxon>
        <taxon>Pseudomonadota</taxon>
        <taxon>Alphaproteobacteria</taxon>
        <taxon>Hyphomicrobiales</taxon>
        <taxon>Rhizobiaceae</taxon>
        <taxon>Sinorhizobium/Ensifer group</taxon>
        <taxon>Sinorhizobium</taxon>
    </lineage>
</organism>
<name>G9AJ15_SINF1</name>
<evidence type="ECO:0000259" key="1">
    <source>
        <dbReference type="Pfam" id="PF01037"/>
    </source>
</evidence>
<dbReference type="SUPFAM" id="SSF54909">
    <property type="entry name" value="Dimeric alpha+beta barrel"/>
    <property type="match status" value="1"/>
</dbReference>
<evidence type="ECO:0000313" key="2">
    <source>
        <dbReference type="EMBL" id="CCF01047.1"/>
    </source>
</evidence>